<evidence type="ECO:0000313" key="1">
    <source>
        <dbReference type="EMBL" id="KAF9477559.1"/>
    </source>
</evidence>
<keyword evidence="2" id="KW-1185">Reference proteome</keyword>
<gene>
    <name evidence="1" type="ORF">BDN70DRAFT_784137</name>
</gene>
<organism evidence="1 2">
    <name type="scientific">Pholiota conissans</name>
    <dbReference type="NCBI Taxonomy" id="109636"/>
    <lineage>
        <taxon>Eukaryota</taxon>
        <taxon>Fungi</taxon>
        <taxon>Dikarya</taxon>
        <taxon>Basidiomycota</taxon>
        <taxon>Agaricomycotina</taxon>
        <taxon>Agaricomycetes</taxon>
        <taxon>Agaricomycetidae</taxon>
        <taxon>Agaricales</taxon>
        <taxon>Agaricineae</taxon>
        <taxon>Strophariaceae</taxon>
        <taxon>Pholiota</taxon>
    </lineage>
</organism>
<dbReference type="EMBL" id="MU155257">
    <property type="protein sequence ID" value="KAF9477559.1"/>
    <property type="molecule type" value="Genomic_DNA"/>
</dbReference>
<dbReference type="OrthoDB" id="5422293at2759"/>
<reference evidence="1" key="1">
    <citation type="submission" date="2020-11" db="EMBL/GenBank/DDBJ databases">
        <authorList>
            <consortium name="DOE Joint Genome Institute"/>
            <person name="Ahrendt S."/>
            <person name="Riley R."/>
            <person name="Andreopoulos W."/>
            <person name="Labutti K."/>
            <person name="Pangilinan J."/>
            <person name="Ruiz-Duenas F.J."/>
            <person name="Barrasa J.M."/>
            <person name="Sanchez-Garcia M."/>
            <person name="Camarero S."/>
            <person name="Miyauchi S."/>
            <person name="Serrano A."/>
            <person name="Linde D."/>
            <person name="Babiker R."/>
            <person name="Drula E."/>
            <person name="Ayuso-Fernandez I."/>
            <person name="Pacheco R."/>
            <person name="Padilla G."/>
            <person name="Ferreira P."/>
            <person name="Barriuso J."/>
            <person name="Kellner H."/>
            <person name="Castanera R."/>
            <person name="Alfaro M."/>
            <person name="Ramirez L."/>
            <person name="Pisabarro A.G."/>
            <person name="Kuo A."/>
            <person name="Tritt A."/>
            <person name="Lipzen A."/>
            <person name="He G."/>
            <person name="Yan M."/>
            <person name="Ng V."/>
            <person name="Cullen D."/>
            <person name="Martin F."/>
            <person name="Rosso M.-N."/>
            <person name="Henrissat B."/>
            <person name="Hibbett D."/>
            <person name="Martinez A.T."/>
            <person name="Grigoriev I.V."/>
        </authorList>
    </citation>
    <scope>NUCLEOTIDE SEQUENCE</scope>
    <source>
        <strain evidence="1">CIRM-BRFM 674</strain>
    </source>
</reference>
<sequence length="144" mass="17084">EPLLPNVEDLTAHRDKFSTCFFLTSRLSQWHILRRLLRYPTKDTATACFYRIYQFAILDWNMLFRNALEYFCVSHPQALAGLYDSTDTKDPARYAAMTYLLVDSFNRRIELGLPRDAPPILEDCEELARRPRVLERVPMWRRPL</sequence>
<proteinExistence type="predicted"/>
<feature type="non-terminal residue" evidence="1">
    <location>
        <position position="1"/>
    </location>
</feature>
<dbReference type="Proteomes" id="UP000807469">
    <property type="component" value="Unassembled WGS sequence"/>
</dbReference>
<protein>
    <submittedName>
        <fullName evidence="1">Uncharacterized protein</fullName>
    </submittedName>
</protein>
<evidence type="ECO:0000313" key="2">
    <source>
        <dbReference type="Proteomes" id="UP000807469"/>
    </source>
</evidence>
<comment type="caution">
    <text evidence="1">The sequence shown here is derived from an EMBL/GenBank/DDBJ whole genome shotgun (WGS) entry which is preliminary data.</text>
</comment>
<name>A0A9P5YY02_9AGAR</name>
<feature type="non-terminal residue" evidence="1">
    <location>
        <position position="144"/>
    </location>
</feature>
<accession>A0A9P5YY02</accession>
<dbReference type="AlphaFoldDB" id="A0A9P5YY02"/>